<evidence type="ECO:0000313" key="2">
    <source>
        <dbReference type="Proteomes" id="UP000465221"/>
    </source>
</evidence>
<dbReference type="EMBL" id="BLKC01000011">
    <property type="protein sequence ID" value="GFF28485.1"/>
    <property type="molecule type" value="Genomic_DNA"/>
</dbReference>
<evidence type="ECO:0000313" key="1">
    <source>
        <dbReference type="EMBL" id="GFF28485.1"/>
    </source>
</evidence>
<name>A0A8H3N7M1_9EURO</name>
<gene>
    <name evidence="1" type="ORF">IFM46972_02363</name>
</gene>
<proteinExistence type="predicted"/>
<accession>A0A8H3N7M1</accession>
<organism evidence="1 2">
    <name type="scientific">Aspergillus udagawae</name>
    <dbReference type="NCBI Taxonomy" id="91492"/>
    <lineage>
        <taxon>Eukaryota</taxon>
        <taxon>Fungi</taxon>
        <taxon>Dikarya</taxon>
        <taxon>Ascomycota</taxon>
        <taxon>Pezizomycotina</taxon>
        <taxon>Eurotiomycetes</taxon>
        <taxon>Eurotiomycetidae</taxon>
        <taxon>Eurotiales</taxon>
        <taxon>Aspergillaceae</taxon>
        <taxon>Aspergillus</taxon>
        <taxon>Aspergillus subgen. Fumigati</taxon>
    </lineage>
</organism>
<reference evidence="1 2" key="1">
    <citation type="submission" date="2020-01" db="EMBL/GenBank/DDBJ databases">
        <title>Draft genome sequence of Aspergillus udagawae IFM 46972.</title>
        <authorList>
            <person name="Takahashi H."/>
            <person name="Yaguchi T."/>
        </authorList>
    </citation>
    <scope>NUCLEOTIDE SEQUENCE [LARGE SCALE GENOMIC DNA]</scope>
    <source>
        <strain evidence="1 2">IFM 46972</strain>
    </source>
</reference>
<protein>
    <submittedName>
        <fullName evidence="1">Uncharacterized protein</fullName>
    </submittedName>
</protein>
<comment type="caution">
    <text evidence="1">The sequence shown here is derived from an EMBL/GenBank/DDBJ whole genome shotgun (WGS) entry which is preliminary data.</text>
</comment>
<dbReference type="Proteomes" id="UP000465221">
    <property type="component" value="Unassembled WGS sequence"/>
</dbReference>
<sequence>MDDEAQTRVFNGLFMTASTCIRQSNRDRCATDISFHRPHSSPYVLIEQRQLLCSYAYDFIIRRSAS</sequence>
<dbReference type="AlphaFoldDB" id="A0A8H3N7M1"/>